<proteinExistence type="predicted"/>
<organism>
    <name type="scientific">Branchiostoma floridae</name>
    <name type="common">Florida lancelet</name>
    <name type="synonym">Amphioxus</name>
    <dbReference type="NCBI Taxonomy" id="7739"/>
    <lineage>
        <taxon>Eukaryota</taxon>
        <taxon>Metazoa</taxon>
        <taxon>Chordata</taxon>
        <taxon>Cephalochordata</taxon>
        <taxon>Leptocardii</taxon>
        <taxon>Amphioxiformes</taxon>
        <taxon>Branchiostomatidae</taxon>
        <taxon>Branchiostoma</taxon>
    </lineage>
</organism>
<feature type="compositionally biased region" description="Low complexity" evidence="1">
    <location>
        <begin position="78"/>
        <end position="87"/>
    </location>
</feature>
<evidence type="ECO:0000256" key="1">
    <source>
        <dbReference type="SAM" id="MobiDB-lite"/>
    </source>
</evidence>
<dbReference type="InParanoid" id="C3YXY1"/>
<feature type="region of interest" description="Disordered" evidence="1">
    <location>
        <begin position="473"/>
        <end position="500"/>
    </location>
</feature>
<feature type="compositionally biased region" description="Basic and acidic residues" evidence="1">
    <location>
        <begin position="763"/>
        <end position="775"/>
    </location>
</feature>
<feature type="compositionally biased region" description="Polar residues" evidence="1">
    <location>
        <begin position="817"/>
        <end position="834"/>
    </location>
</feature>
<feature type="region of interest" description="Disordered" evidence="1">
    <location>
        <begin position="214"/>
        <end position="356"/>
    </location>
</feature>
<feature type="compositionally biased region" description="Low complexity" evidence="1">
    <location>
        <begin position="278"/>
        <end position="300"/>
    </location>
</feature>
<dbReference type="AlphaFoldDB" id="C3YXY1"/>
<feature type="compositionally biased region" description="Polar residues" evidence="1">
    <location>
        <begin position="339"/>
        <end position="354"/>
    </location>
</feature>
<feature type="compositionally biased region" description="Basic residues" evidence="1">
    <location>
        <begin position="265"/>
        <end position="277"/>
    </location>
</feature>
<sequence>MCEWEVDHIKERARELSELPEEYFQQEFRLVKQSLSSSSSVDQPGAGPCEDDGPSVDLPEEYYQRKRRLQKRASPGCSSASTASNNTDNQGQRGTGTCGQALKHAKIGVLEQIAKTTSALAALQSATTELTVIQEGGCGADGQDKEEKELSATSKYPVSTRATLPSLSQLYKTAEKLKASSEQLRKMWENRESEKPPFGYPPDATSITNSAMALLNKGETKEGDSSLDAIPTTGLERRGSLDSGKDDDRQYESSGSRRSSVSQGGRKKKKKKKKANKSGKQQSVGALKSASSECSIDSDSGTINSQDGASSNSIDSGKSNASNPEKKETDPVVIEKAQNPENTSEKLTLTSNGLSKDMVKGNAARIGSELMSAQQQNSTDIPLNPGTMQDGTKSVGQSASSPWGGGMTYASKLKAGLEKFRDGDPGLNNKDSMDGEGSGNIVLPEGSVGDAIVPNGLPVVEICPKEEETVANLPQDVGGTHDNAKSQEGEGYPHPSAANMEKNVTQNKGTGKVDPAEGKGPAMAGPPEAYARKVCTRATPLGAVSCSEECKTQGKEETSLQAILLNFENSPFQFLSPSEVFDGPNVNADSAIRGSNQSGQNMPAGGQGDGGKLHVRVSRDFSLTPPEVPQYEFGLGNTVLPGSIGVVMMDNAAVRNVDMTKGNCSHKEDPGVHVERPPVVPSVPEEITYNFQEAANYLYREWEQTFKQCQEDTLRSKSGATWRVKCDNGAGSGDVSAPGHLDVCANSDYGVTRYIHGKMMKRSKSDSGARLEPGSDRPSNSPPPSPSRTLLPEMLLQRESDCLSDSSPAEKGGKLRSGNSRSVSVTSHTSQRLSPVSPFARDCQARSCPNSPLLRVRSVDETLVPPTDIKGMVSFERELSDQMARTRLEEPQEYDPDKAGQGNKSPVRIVLPKVQ</sequence>
<feature type="region of interest" description="Disordered" evidence="1">
    <location>
        <begin position="880"/>
        <end position="915"/>
    </location>
</feature>
<reference evidence="2" key="1">
    <citation type="journal article" date="2008" name="Nature">
        <title>The amphioxus genome and the evolution of the chordate karyotype.</title>
        <authorList>
            <consortium name="US DOE Joint Genome Institute (JGI-PGF)"/>
            <person name="Putnam N.H."/>
            <person name="Butts T."/>
            <person name="Ferrier D.E.K."/>
            <person name="Furlong R.F."/>
            <person name="Hellsten U."/>
            <person name="Kawashima T."/>
            <person name="Robinson-Rechavi M."/>
            <person name="Shoguchi E."/>
            <person name="Terry A."/>
            <person name="Yu J.-K."/>
            <person name="Benito-Gutierrez E.L."/>
            <person name="Dubchak I."/>
            <person name="Garcia-Fernandez J."/>
            <person name="Gibson-Brown J.J."/>
            <person name="Grigoriev I.V."/>
            <person name="Horton A.C."/>
            <person name="de Jong P.J."/>
            <person name="Jurka J."/>
            <person name="Kapitonov V.V."/>
            <person name="Kohara Y."/>
            <person name="Kuroki Y."/>
            <person name="Lindquist E."/>
            <person name="Lucas S."/>
            <person name="Osoegawa K."/>
            <person name="Pennacchio L.A."/>
            <person name="Salamov A.A."/>
            <person name="Satou Y."/>
            <person name="Sauka-Spengler T."/>
            <person name="Schmutz J."/>
            <person name="Shin-I T."/>
            <person name="Toyoda A."/>
            <person name="Bronner-Fraser M."/>
            <person name="Fujiyama A."/>
            <person name="Holland L.Z."/>
            <person name="Holland P.W.H."/>
            <person name="Satoh N."/>
            <person name="Rokhsar D.S."/>
        </authorList>
    </citation>
    <scope>NUCLEOTIDE SEQUENCE [LARGE SCALE GENOMIC DNA]</scope>
    <source>
        <strain evidence="2">S238N-H82</strain>
        <tissue evidence="2">Testes</tissue>
    </source>
</reference>
<protein>
    <submittedName>
        <fullName evidence="2">Uncharacterized protein</fullName>
    </submittedName>
</protein>
<feature type="compositionally biased region" description="Low complexity" evidence="1">
    <location>
        <begin position="253"/>
        <end position="264"/>
    </location>
</feature>
<feature type="compositionally biased region" description="Basic and acidic residues" evidence="1">
    <location>
        <begin position="880"/>
        <end position="898"/>
    </location>
</feature>
<accession>C3YXY1</accession>
<feature type="region of interest" description="Disordered" evidence="1">
    <location>
        <begin position="760"/>
        <end position="848"/>
    </location>
</feature>
<feature type="compositionally biased region" description="Acidic residues" evidence="1">
    <location>
        <begin position="49"/>
        <end position="60"/>
    </location>
</feature>
<gene>
    <name evidence="2" type="ORF">BRAFLDRAFT_79859</name>
</gene>
<feature type="compositionally biased region" description="Polar residues" evidence="1">
    <location>
        <begin position="301"/>
        <end position="323"/>
    </location>
</feature>
<feature type="region of interest" description="Disordered" evidence="1">
    <location>
        <begin position="34"/>
        <end position="96"/>
    </location>
</feature>
<evidence type="ECO:0000313" key="2">
    <source>
        <dbReference type="EMBL" id="EEN54940.1"/>
    </source>
</evidence>
<dbReference type="EMBL" id="GG666563">
    <property type="protein sequence ID" value="EEN54940.1"/>
    <property type="molecule type" value="Genomic_DNA"/>
</dbReference>
<feature type="compositionally biased region" description="Basic and acidic residues" evidence="1">
    <location>
        <begin position="235"/>
        <end position="251"/>
    </location>
</feature>
<name>C3YXY1_BRAFL</name>